<dbReference type="PRINTS" id="PR00039">
    <property type="entry name" value="HTHLYSR"/>
</dbReference>
<dbReference type="Pfam" id="PF00126">
    <property type="entry name" value="HTH_1"/>
    <property type="match status" value="1"/>
</dbReference>
<dbReference type="Pfam" id="PF03466">
    <property type="entry name" value="LysR_substrate"/>
    <property type="match status" value="1"/>
</dbReference>
<sequence>MDRRCHQQQIERRATTLRCGTNFSPVDLDAVRTFVAVAETGQFQAAADEVGITQQGASRRVASLERELGVQLFARIARGVRLTVDGQALLPHARELLRAAERVTAAVTPGRRALRVDVISRRIAPANILHAFYQQHPDIELDVVALLNADAASALAEVSAGTLDATFRSLRDFARTIPGELRSARVIDDRHELLVGPRHPLARARTVTLAELTRHPIWMPGLSDPEPVGYYNDLAETFGLTIDTIGPVFGVEVLLAEIADSAQLATFVAEGSRYLWPESYDLRRIPVVDPTPVYPLSVIWRADNTHPVLADFLDYLRTRYRKTARDDVWTPDWARDPDRSRTGR</sequence>
<evidence type="ECO:0000313" key="7">
    <source>
        <dbReference type="Proteomes" id="UP000184501"/>
    </source>
</evidence>
<keyword evidence="4" id="KW-0804">Transcription</keyword>
<evidence type="ECO:0000313" key="6">
    <source>
        <dbReference type="EMBL" id="SHF91124.1"/>
    </source>
</evidence>
<dbReference type="PANTHER" id="PTHR30346">
    <property type="entry name" value="TRANSCRIPTIONAL DUAL REGULATOR HCAR-RELATED"/>
    <property type="match status" value="1"/>
</dbReference>
<feature type="domain" description="HTH lysR-type" evidence="5">
    <location>
        <begin position="26"/>
        <end position="83"/>
    </location>
</feature>
<evidence type="ECO:0000256" key="3">
    <source>
        <dbReference type="ARBA" id="ARBA00023125"/>
    </source>
</evidence>
<dbReference type="Gene3D" id="3.40.190.10">
    <property type="entry name" value="Periplasmic binding protein-like II"/>
    <property type="match status" value="2"/>
</dbReference>
<dbReference type="PROSITE" id="PS50931">
    <property type="entry name" value="HTH_LYSR"/>
    <property type="match status" value="1"/>
</dbReference>
<keyword evidence="7" id="KW-1185">Reference proteome</keyword>
<evidence type="ECO:0000256" key="2">
    <source>
        <dbReference type="ARBA" id="ARBA00023015"/>
    </source>
</evidence>
<proteinExistence type="inferred from homology"/>
<reference evidence="6 7" key="1">
    <citation type="submission" date="2016-11" db="EMBL/GenBank/DDBJ databases">
        <authorList>
            <person name="Jaros S."/>
            <person name="Januszkiewicz K."/>
            <person name="Wedrychowicz H."/>
        </authorList>
    </citation>
    <scope>NUCLEOTIDE SEQUENCE [LARGE SCALE GENOMIC DNA]</scope>
    <source>
        <strain evidence="6 7">DSM 44523</strain>
    </source>
</reference>
<dbReference type="AlphaFoldDB" id="A0A1M5FI16"/>
<dbReference type="SUPFAM" id="SSF46785">
    <property type="entry name" value="Winged helix' DNA-binding domain"/>
    <property type="match status" value="1"/>
</dbReference>
<dbReference type="InterPro" id="IPR000847">
    <property type="entry name" value="LysR_HTH_N"/>
</dbReference>
<accession>A0A1M5FI16</accession>
<dbReference type="InterPro" id="IPR005119">
    <property type="entry name" value="LysR_subst-bd"/>
</dbReference>
<dbReference type="Proteomes" id="UP000184501">
    <property type="component" value="Unassembled WGS sequence"/>
</dbReference>
<dbReference type="Gene3D" id="1.10.10.10">
    <property type="entry name" value="Winged helix-like DNA-binding domain superfamily/Winged helix DNA-binding domain"/>
    <property type="match status" value="1"/>
</dbReference>
<comment type="similarity">
    <text evidence="1">Belongs to the LysR transcriptional regulatory family.</text>
</comment>
<keyword evidence="2" id="KW-0805">Transcription regulation</keyword>
<dbReference type="GO" id="GO:0003700">
    <property type="term" value="F:DNA-binding transcription factor activity"/>
    <property type="evidence" value="ECO:0007669"/>
    <property type="project" value="InterPro"/>
</dbReference>
<dbReference type="InterPro" id="IPR036390">
    <property type="entry name" value="WH_DNA-bd_sf"/>
</dbReference>
<dbReference type="SUPFAM" id="SSF53850">
    <property type="entry name" value="Periplasmic binding protein-like II"/>
    <property type="match status" value="1"/>
</dbReference>
<name>A0A1M5FI16_STRHI</name>
<dbReference type="EMBL" id="FQVN01000005">
    <property type="protein sequence ID" value="SHF91124.1"/>
    <property type="molecule type" value="Genomic_DNA"/>
</dbReference>
<evidence type="ECO:0000259" key="5">
    <source>
        <dbReference type="PROSITE" id="PS50931"/>
    </source>
</evidence>
<dbReference type="PANTHER" id="PTHR30346:SF0">
    <property type="entry name" value="HCA OPERON TRANSCRIPTIONAL ACTIVATOR HCAR"/>
    <property type="match status" value="1"/>
</dbReference>
<evidence type="ECO:0000256" key="1">
    <source>
        <dbReference type="ARBA" id="ARBA00009437"/>
    </source>
</evidence>
<evidence type="ECO:0000256" key="4">
    <source>
        <dbReference type="ARBA" id="ARBA00023163"/>
    </source>
</evidence>
<keyword evidence="3 6" id="KW-0238">DNA-binding</keyword>
<protein>
    <submittedName>
        <fullName evidence="6">DNA-binding transcriptional regulator, LysR family</fullName>
    </submittedName>
</protein>
<organism evidence="6 7">
    <name type="scientific">Streptoalloteichus hindustanus</name>
    <dbReference type="NCBI Taxonomy" id="2017"/>
    <lineage>
        <taxon>Bacteria</taxon>
        <taxon>Bacillati</taxon>
        <taxon>Actinomycetota</taxon>
        <taxon>Actinomycetes</taxon>
        <taxon>Pseudonocardiales</taxon>
        <taxon>Pseudonocardiaceae</taxon>
        <taxon>Streptoalloteichus</taxon>
    </lineage>
</organism>
<dbReference type="GO" id="GO:0032993">
    <property type="term" value="C:protein-DNA complex"/>
    <property type="evidence" value="ECO:0007669"/>
    <property type="project" value="TreeGrafter"/>
</dbReference>
<dbReference type="GO" id="GO:0003677">
    <property type="term" value="F:DNA binding"/>
    <property type="evidence" value="ECO:0007669"/>
    <property type="project" value="UniProtKB-KW"/>
</dbReference>
<gene>
    <name evidence="6" type="ORF">SAMN05444320_105449</name>
</gene>
<dbReference type="FunFam" id="1.10.10.10:FF:000001">
    <property type="entry name" value="LysR family transcriptional regulator"/>
    <property type="match status" value="1"/>
</dbReference>
<dbReference type="STRING" id="2017.SAMN05444320_105449"/>
<dbReference type="InterPro" id="IPR036388">
    <property type="entry name" value="WH-like_DNA-bd_sf"/>
</dbReference>